<gene>
    <name evidence="5" type="ORF">A2161_04305</name>
</gene>
<dbReference type="PROSITE" id="PS00198">
    <property type="entry name" value="4FE4S_FER_1"/>
    <property type="match status" value="1"/>
</dbReference>
<accession>A0A1F7S175</accession>
<evidence type="ECO:0000256" key="2">
    <source>
        <dbReference type="ARBA" id="ARBA00023004"/>
    </source>
</evidence>
<dbReference type="EMBL" id="MGDD01000068">
    <property type="protein sequence ID" value="OGL47573.1"/>
    <property type="molecule type" value="Genomic_DNA"/>
</dbReference>
<evidence type="ECO:0000256" key="1">
    <source>
        <dbReference type="ARBA" id="ARBA00022723"/>
    </source>
</evidence>
<evidence type="ECO:0000256" key="3">
    <source>
        <dbReference type="ARBA" id="ARBA00023014"/>
    </source>
</evidence>
<dbReference type="SUPFAM" id="SSF46548">
    <property type="entry name" value="alpha-helical ferredoxin"/>
    <property type="match status" value="1"/>
</dbReference>
<comment type="caution">
    <text evidence="5">The sequence shown here is derived from an EMBL/GenBank/DDBJ whole genome shotgun (WGS) entry which is preliminary data.</text>
</comment>
<keyword evidence="3" id="KW-0411">Iron-sulfur</keyword>
<protein>
    <recommendedName>
        <fullName evidence="4">4Fe-4S ferredoxin-type domain-containing protein</fullName>
    </recommendedName>
</protein>
<name>A0A1F7S175_9BACT</name>
<dbReference type="AlphaFoldDB" id="A0A1F7S175"/>
<dbReference type="PROSITE" id="PS51379">
    <property type="entry name" value="4FE4S_FER_2"/>
    <property type="match status" value="2"/>
</dbReference>
<dbReference type="Gene3D" id="1.10.1060.10">
    <property type="entry name" value="Alpha-helical ferredoxin"/>
    <property type="match status" value="1"/>
</dbReference>
<sequence length="313" mass="35464">MNSYDEQIREIAKEWLRTKRVDVFIGYAKGSYGYRVIPYFAKSPVDCDRLVFNPFCFQNLVLYLKKTKGTIGVILKGCDGRALVELIKEKQIDPTRVMILAISCSGVFDKEKLSNFVGGDLNTTEGITIDGDQLRLQAGEKKFAIPHDKLVTLNCLNCKTHISSIHDIVIGERTVLEPSKDAEYFLKTPGERREYFRNQMKKCIRCYACRDICPMCGCATCFVDRNQPQWVDKSIHESDIMIFHLVRALHLAGRCVSCTACEQACPMGVDLGFLNRRLTKVVEENFGYVPGDDVDVPSLLQTFKTDDPGNFIE</sequence>
<feature type="domain" description="4Fe-4S ferredoxin-type" evidence="4">
    <location>
        <begin position="246"/>
        <end position="269"/>
    </location>
</feature>
<dbReference type="Proteomes" id="UP000179266">
    <property type="component" value="Unassembled WGS sequence"/>
</dbReference>
<keyword evidence="1" id="KW-0479">Metal-binding</keyword>
<feature type="domain" description="4Fe-4S ferredoxin-type" evidence="4">
    <location>
        <begin position="193"/>
        <end position="225"/>
    </location>
</feature>
<evidence type="ECO:0000313" key="6">
    <source>
        <dbReference type="Proteomes" id="UP000179266"/>
    </source>
</evidence>
<keyword evidence="2" id="KW-0408">Iron</keyword>
<dbReference type="InterPro" id="IPR009051">
    <property type="entry name" value="Helical_ferredxn"/>
</dbReference>
<dbReference type="InterPro" id="IPR017900">
    <property type="entry name" value="4Fe4S_Fe_S_CS"/>
</dbReference>
<dbReference type="GO" id="GO:0051536">
    <property type="term" value="F:iron-sulfur cluster binding"/>
    <property type="evidence" value="ECO:0007669"/>
    <property type="project" value="UniProtKB-KW"/>
</dbReference>
<dbReference type="GO" id="GO:0046872">
    <property type="term" value="F:metal ion binding"/>
    <property type="evidence" value="ECO:0007669"/>
    <property type="project" value="UniProtKB-KW"/>
</dbReference>
<organism evidence="5 6">
    <name type="scientific">Candidatus Schekmanbacteria bacterium RBG_13_48_7</name>
    <dbReference type="NCBI Taxonomy" id="1817878"/>
    <lineage>
        <taxon>Bacteria</taxon>
        <taxon>Candidatus Schekmaniibacteriota</taxon>
    </lineage>
</organism>
<proteinExistence type="predicted"/>
<reference evidence="5 6" key="1">
    <citation type="journal article" date="2016" name="Nat. Commun.">
        <title>Thousands of microbial genomes shed light on interconnected biogeochemical processes in an aquifer system.</title>
        <authorList>
            <person name="Anantharaman K."/>
            <person name="Brown C.T."/>
            <person name="Hug L.A."/>
            <person name="Sharon I."/>
            <person name="Castelle C.J."/>
            <person name="Probst A.J."/>
            <person name="Thomas B.C."/>
            <person name="Singh A."/>
            <person name="Wilkins M.J."/>
            <person name="Karaoz U."/>
            <person name="Brodie E.L."/>
            <person name="Williams K.H."/>
            <person name="Hubbard S.S."/>
            <person name="Banfield J.F."/>
        </authorList>
    </citation>
    <scope>NUCLEOTIDE SEQUENCE [LARGE SCALE GENOMIC DNA]</scope>
</reference>
<evidence type="ECO:0000259" key="4">
    <source>
        <dbReference type="PROSITE" id="PS51379"/>
    </source>
</evidence>
<evidence type="ECO:0000313" key="5">
    <source>
        <dbReference type="EMBL" id="OGL47573.1"/>
    </source>
</evidence>
<dbReference type="InterPro" id="IPR017896">
    <property type="entry name" value="4Fe4S_Fe-S-bd"/>
</dbReference>